<dbReference type="EMBL" id="JAAZNV010000011">
    <property type="protein sequence ID" value="NMB91831.1"/>
    <property type="molecule type" value="Genomic_DNA"/>
</dbReference>
<dbReference type="SUPFAM" id="SSF53756">
    <property type="entry name" value="UDP-Glycosyltransferase/glycogen phosphorylase"/>
    <property type="match status" value="1"/>
</dbReference>
<evidence type="ECO:0000313" key="3">
    <source>
        <dbReference type="Proteomes" id="UP000590542"/>
    </source>
</evidence>
<dbReference type="InterPro" id="IPR028098">
    <property type="entry name" value="Glyco_trans_4-like_N"/>
</dbReference>
<evidence type="ECO:0000313" key="2">
    <source>
        <dbReference type="EMBL" id="NMB91831.1"/>
    </source>
</evidence>
<dbReference type="Pfam" id="PF13439">
    <property type="entry name" value="Glyco_transf_4"/>
    <property type="match status" value="1"/>
</dbReference>
<dbReference type="Proteomes" id="UP000590542">
    <property type="component" value="Unassembled WGS sequence"/>
</dbReference>
<organism evidence="2 3">
    <name type="scientific">candidate division WWE3 bacterium</name>
    <dbReference type="NCBI Taxonomy" id="2053526"/>
    <lineage>
        <taxon>Bacteria</taxon>
        <taxon>Katanobacteria</taxon>
    </lineage>
</organism>
<sequence length="352" mass="41258">MPFKILSLPARHPYMRKFNDGVNIEFVNPDTDLFSQQQYDPEVIQAKYPPESYNIVHIHFSFDVVPIDRFRNLLEYFRSVQKPIIWTTHSLECQRIKGYGNGEYQKLLFDYADKLISPTEGCKKYILEKYGKHKRDIDVIPLGFMISPGDVERIKKGISKDKNLFTILIADFRENREVIQSVINFLQCSTLNDCKLQLIYKPINPYKSSTNDLNEVMITFYELTQNPRIINVSLPFIPNELITEAFLKSHAIILPYKWGTHSGQIEQAKDCGCHVVVTDVGYYKEQWDKINTWSIADNKVEEFPTRYTNCLMEVYKKEPLKPAGYSRQEELQRIIQQHVVVYKNLISTHEQK</sequence>
<dbReference type="AlphaFoldDB" id="A0A7X9E7C0"/>
<comment type="caution">
    <text evidence="2">The sequence shown here is derived from an EMBL/GenBank/DDBJ whole genome shotgun (WGS) entry which is preliminary data.</text>
</comment>
<gene>
    <name evidence="2" type="ORF">GYA37_03220</name>
</gene>
<reference evidence="2 3" key="1">
    <citation type="journal article" date="2020" name="Biotechnol. Biofuels">
        <title>New insights from the biogas microbiome by comprehensive genome-resolved metagenomics of nearly 1600 species originating from multiple anaerobic digesters.</title>
        <authorList>
            <person name="Campanaro S."/>
            <person name="Treu L."/>
            <person name="Rodriguez-R L.M."/>
            <person name="Kovalovszki A."/>
            <person name="Ziels R.M."/>
            <person name="Maus I."/>
            <person name="Zhu X."/>
            <person name="Kougias P.G."/>
            <person name="Basile A."/>
            <person name="Luo G."/>
            <person name="Schluter A."/>
            <person name="Konstantinidis K.T."/>
            <person name="Angelidaki I."/>
        </authorList>
    </citation>
    <scope>NUCLEOTIDE SEQUENCE [LARGE SCALE GENOMIC DNA]</scope>
    <source>
        <strain evidence="2">AS27yjCOA_202</strain>
    </source>
</reference>
<accession>A0A7X9E7C0</accession>
<dbReference type="GO" id="GO:0016740">
    <property type="term" value="F:transferase activity"/>
    <property type="evidence" value="ECO:0007669"/>
    <property type="project" value="UniProtKB-KW"/>
</dbReference>
<dbReference type="Gene3D" id="3.40.50.2000">
    <property type="entry name" value="Glycogen Phosphorylase B"/>
    <property type="match status" value="2"/>
</dbReference>
<name>A0A7X9E7C0_UNCKA</name>
<protein>
    <submittedName>
        <fullName evidence="2">Glycosyltransferase</fullName>
    </submittedName>
</protein>
<feature type="domain" description="Glycosyltransferase subfamily 4-like N-terminal" evidence="1">
    <location>
        <begin position="52"/>
        <end position="143"/>
    </location>
</feature>
<evidence type="ECO:0000259" key="1">
    <source>
        <dbReference type="Pfam" id="PF13439"/>
    </source>
</evidence>
<proteinExistence type="predicted"/>
<keyword evidence="2" id="KW-0808">Transferase</keyword>